<dbReference type="Gene3D" id="3.10.290.10">
    <property type="entry name" value="RNA-binding S4 domain"/>
    <property type="match status" value="1"/>
</dbReference>
<sequence>MIQMKSNEIVVTDLEAPVRVDKFLASQTEYSRTQIKAMIEANLVTINDEPIKAKTMVDNQDVIAYQELSTIENVKTKADYNYPLEIIYEDASLLVINKPSGMLVHPSQFNEQDTLVNAVQYYLQTPNFYLVHRIDKHTSGLVLFAKDQATYTKMQTLFMNRAVVKKYYALVANRFDDQHLHFQINEPIGYSYDDSLRMQTGHAKNSKDATSIFKVVEQYRNSALIEVQIITGRKHQIRVHCLYMNHPVLNDPLYSNRKKVTSYEQYLHAYFLEFMHPITNQLLTLQTDLPTEFNTKIAELKEHLYEEC</sequence>
<dbReference type="CDD" id="cd00165">
    <property type="entry name" value="S4"/>
    <property type="match status" value="1"/>
</dbReference>
<reference evidence="7 8" key="1">
    <citation type="journal article" date="2020" name="Int. J. Syst. Evol. Microbiol.">
        <title>Ureaplasma miroungigenitalium sp. nov. isolated from northern elephant seals (Mirounga angustirostris) and Ureaplasma zalophigenitalium sp. nov. isolated from California sea lions (Zalophus californianus).</title>
        <authorList>
            <person name="Volokhov D.V."/>
            <person name="Gulland F.M."/>
            <person name="Gao Y."/>
            <person name="Chizhikov V.E."/>
        </authorList>
    </citation>
    <scope>NUCLEOTIDE SEQUENCE [LARGE SCALE GENOMIC DNA]</scope>
    <source>
        <strain evidence="7 8">ES3182-GEN</strain>
    </source>
</reference>
<evidence type="ECO:0000313" key="7">
    <source>
        <dbReference type="EMBL" id="MCV3728576.1"/>
    </source>
</evidence>
<dbReference type="PROSITE" id="PS50889">
    <property type="entry name" value="S4"/>
    <property type="match status" value="1"/>
</dbReference>
<keyword evidence="8" id="KW-1185">Reference proteome</keyword>
<dbReference type="NCBIfam" id="TIGR00005">
    <property type="entry name" value="rluA_subfam"/>
    <property type="match status" value="1"/>
</dbReference>
<dbReference type="Pfam" id="PF00849">
    <property type="entry name" value="PseudoU_synth_2"/>
    <property type="match status" value="1"/>
</dbReference>
<feature type="domain" description="RNA-binding S4" evidence="6">
    <location>
        <begin position="18"/>
        <end position="76"/>
    </location>
</feature>
<dbReference type="RefSeq" id="WP_263821891.1">
    <property type="nucleotide sequence ID" value="NZ_JAOXHL010000002.1"/>
</dbReference>
<dbReference type="Proteomes" id="UP001208245">
    <property type="component" value="Unassembled WGS sequence"/>
</dbReference>
<evidence type="ECO:0000256" key="4">
    <source>
        <dbReference type="PROSITE-ProRule" id="PRU00182"/>
    </source>
</evidence>
<dbReference type="InterPro" id="IPR002942">
    <property type="entry name" value="S4_RNA-bd"/>
</dbReference>
<dbReference type="PANTHER" id="PTHR21600:SF44">
    <property type="entry name" value="RIBOSOMAL LARGE SUBUNIT PSEUDOURIDINE SYNTHASE D"/>
    <property type="match status" value="1"/>
</dbReference>
<accession>A0ABT3BMX3</accession>
<dbReference type="SUPFAM" id="SSF55174">
    <property type="entry name" value="Alpha-L RNA-binding motif"/>
    <property type="match status" value="1"/>
</dbReference>
<evidence type="ECO:0000256" key="3">
    <source>
        <dbReference type="ARBA" id="ARBA00023235"/>
    </source>
</evidence>
<dbReference type="InterPro" id="IPR020103">
    <property type="entry name" value="PsdUridine_synth_cat_dom_sf"/>
</dbReference>
<comment type="caution">
    <text evidence="7">The sequence shown here is derived from an EMBL/GenBank/DDBJ whole genome shotgun (WGS) entry which is preliminary data.</text>
</comment>
<dbReference type="SMART" id="SM00363">
    <property type="entry name" value="S4"/>
    <property type="match status" value="1"/>
</dbReference>
<dbReference type="InterPro" id="IPR006225">
    <property type="entry name" value="PsdUridine_synth_RluC/D"/>
</dbReference>
<proteinExistence type="inferred from homology"/>
<evidence type="ECO:0000259" key="6">
    <source>
        <dbReference type="SMART" id="SM00363"/>
    </source>
</evidence>
<comment type="catalytic activity">
    <reaction evidence="1 5">
        <text>a uridine in RNA = a pseudouridine in RNA</text>
        <dbReference type="Rhea" id="RHEA:48348"/>
        <dbReference type="Rhea" id="RHEA-COMP:12068"/>
        <dbReference type="Rhea" id="RHEA-COMP:12069"/>
        <dbReference type="ChEBI" id="CHEBI:65314"/>
        <dbReference type="ChEBI" id="CHEBI:65315"/>
    </reaction>
</comment>
<dbReference type="InterPro" id="IPR036986">
    <property type="entry name" value="S4_RNA-bd_sf"/>
</dbReference>
<dbReference type="InterPro" id="IPR006145">
    <property type="entry name" value="PsdUridine_synth_RsuA/RluA"/>
</dbReference>
<evidence type="ECO:0000313" key="8">
    <source>
        <dbReference type="Proteomes" id="UP001208245"/>
    </source>
</evidence>
<dbReference type="PROSITE" id="PS01129">
    <property type="entry name" value="PSI_RLU"/>
    <property type="match status" value="1"/>
</dbReference>
<comment type="similarity">
    <text evidence="2 5">Belongs to the pseudouridine synthase RluA family.</text>
</comment>
<keyword evidence="4" id="KW-0694">RNA-binding</keyword>
<protein>
    <recommendedName>
        <fullName evidence="5">Pseudouridine synthase</fullName>
        <ecNumber evidence="5">5.4.99.-</ecNumber>
    </recommendedName>
</protein>
<dbReference type="InterPro" id="IPR050188">
    <property type="entry name" value="RluA_PseudoU_synthase"/>
</dbReference>
<dbReference type="InterPro" id="IPR006224">
    <property type="entry name" value="PsdUridine_synth_RluA-like_CS"/>
</dbReference>
<evidence type="ECO:0000256" key="2">
    <source>
        <dbReference type="ARBA" id="ARBA00010876"/>
    </source>
</evidence>
<dbReference type="EC" id="5.4.99.-" evidence="5"/>
<dbReference type="Gene3D" id="3.30.2350.10">
    <property type="entry name" value="Pseudouridine synthase"/>
    <property type="match status" value="1"/>
</dbReference>
<dbReference type="PANTHER" id="PTHR21600">
    <property type="entry name" value="MITOCHONDRIAL RNA PSEUDOURIDINE SYNTHASE"/>
    <property type="match status" value="1"/>
</dbReference>
<name>A0ABT3BMX3_9BACT</name>
<comment type="function">
    <text evidence="5">Responsible for synthesis of pseudouridine from uracil.</text>
</comment>
<dbReference type="EMBL" id="JAOXHL010000002">
    <property type="protein sequence ID" value="MCV3728576.1"/>
    <property type="molecule type" value="Genomic_DNA"/>
</dbReference>
<keyword evidence="3 5" id="KW-0413">Isomerase</keyword>
<evidence type="ECO:0000256" key="5">
    <source>
        <dbReference type="RuleBase" id="RU362028"/>
    </source>
</evidence>
<dbReference type="Pfam" id="PF01479">
    <property type="entry name" value="S4"/>
    <property type="match status" value="1"/>
</dbReference>
<gene>
    <name evidence="7" type="ORF">OF376_02205</name>
</gene>
<evidence type="ECO:0000256" key="1">
    <source>
        <dbReference type="ARBA" id="ARBA00000073"/>
    </source>
</evidence>
<organism evidence="7 8">
    <name type="scientific">Ureaplasma miroungigenitalium</name>
    <dbReference type="NCBI Taxonomy" id="1042321"/>
    <lineage>
        <taxon>Bacteria</taxon>
        <taxon>Bacillati</taxon>
        <taxon>Mycoplasmatota</taxon>
        <taxon>Mycoplasmoidales</taxon>
        <taxon>Mycoplasmoidaceae</taxon>
        <taxon>Ureaplasma</taxon>
    </lineage>
</organism>
<dbReference type="SUPFAM" id="SSF55120">
    <property type="entry name" value="Pseudouridine synthase"/>
    <property type="match status" value="1"/>
</dbReference>
<dbReference type="CDD" id="cd02869">
    <property type="entry name" value="PseudoU_synth_RluA_like"/>
    <property type="match status" value="1"/>
</dbReference>